<dbReference type="Gene3D" id="3.80.10.10">
    <property type="entry name" value="Ribonuclease Inhibitor"/>
    <property type="match status" value="2"/>
</dbReference>
<gene>
    <name evidence="1" type="ORF">QYE76_038004</name>
</gene>
<organism evidence="1 2">
    <name type="scientific">Lolium multiflorum</name>
    <name type="common">Italian ryegrass</name>
    <name type="synonym">Lolium perenne subsp. multiflorum</name>
    <dbReference type="NCBI Taxonomy" id="4521"/>
    <lineage>
        <taxon>Eukaryota</taxon>
        <taxon>Viridiplantae</taxon>
        <taxon>Streptophyta</taxon>
        <taxon>Embryophyta</taxon>
        <taxon>Tracheophyta</taxon>
        <taxon>Spermatophyta</taxon>
        <taxon>Magnoliopsida</taxon>
        <taxon>Liliopsida</taxon>
        <taxon>Poales</taxon>
        <taxon>Poaceae</taxon>
        <taxon>BOP clade</taxon>
        <taxon>Pooideae</taxon>
        <taxon>Poodae</taxon>
        <taxon>Poeae</taxon>
        <taxon>Poeae Chloroplast Group 2 (Poeae type)</taxon>
        <taxon>Loliodinae</taxon>
        <taxon>Loliinae</taxon>
        <taxon>Lolium</taxon>
    </lineage>
</organism>
<dbReference type="Proteomes" id="UP001231189">
    <property type="component" value="Unassembled WGS sequence"/>
</dbReference>
<proteinExistence type="predicted"/>
<dbReference type="AlphaFoldDB" id="A0AAD8T8S1"/>
<accession>A0AAD8T8S1</accession>
<sequence length="226" mass="25588">MASLCCSPKQAPMLKSLDLTRCYGISKGGFANAINKLPLLEELELYHCLHDEEVLELVAKVCPCLKRFRLVHKSHHSCPAKGHTDDHKAFAIARMYGLRSLELVGDNLSNEGLTSIIDSCRHLQYLNISDCCNINMNDSLTEKCSAITMDYYEYIPLSGPCPCRFSSFYSDLGDFSSISSDFGGDYDSNDYHDLSLYSYLGDEIDGADFEEHERIFDVKSMRRYLR</sequence>
<name>A0AAD8T8S1_LOLMU</name>
<evidence type="ECO:0000313" key="2">
    <source>
        <dbReference type="Proteomes" id="UP001231189"/>
    </source>
</evidence>
<comment type="caution">
    <text evidence="1">The sequence shown here is derived from an EMBL/GenBank/DDBJ whole genome shotgun (WGS) entry which is preliminary data.</text>
</comment>
<dbReference type="PANTHER" id="PTHR38926:SF43">
    <property type="entry name" value="F-BOX DOMAIN-CONTAINING PROTEIN"/>
    <property type="match status" value="1"/>
</dbReference>
<dbReference type="SUPFAM" id="SSF52047">
    <property type="entry name" value="RNI-like"/>
    <property type="match status" value="1"/>
</dbReference>
<dbReference type="InterPro" id="IPR032675">
    <property type="entry name" value="LRR_dom_sf"/>
</dbReference>
<dbReference type="PANTHER" id="PTHR38926">
    <property type="entry name" value="F-BOX DOMAIN CONTAINING PROTEIN, EXPRESSED"/>
    <property type="match status" value="1"/>
</dbReference>
<dbReference type="EMBL" id="JAUUTY010000002">
    <property type="protein sequence ID" value="KAK1677156.1"/>
    <property type="molecule type" value="Genomic_DNA"/>
</dbReference>
<keyword evidence="2" id="KW-1185">Reference proteome</keyword>
<protein>
    <submittedName>
        <fullName evidence="1">Uncharacterized protein</fullName>
    </submittedName>
</protein>
<evidence type="ECO:0000313" key="1">
    <source>
        <dbReference type="EMBL" id="KAK1677156.1"/>
    </source>
</evidence>
<reference evidence="1" key="1">
    <citation type="submission" date="2023-07" db="EMBL/GenBank/DDBJ databases">
        <title>A chromosome-level genome assembly of Lolium multiflorum.</title>
        <authorList>
            <person name="Chen Y."/>
            <person name="Copetti D."/>
            <person name="Kolliker R."/>
            <person name="Studer B."/>
        </authorList>
    </citation>
    <scope>NUCLEOTIDE SEQUENCE</scope>
    <source>
        <strain evidence="1">02402/16</strain>
        <tissue evidence="1">Leaf</tissue>
    </source>
</reference>